<reference evidence="2 3" key="1">
    <citation type="submission" date="2020-04" db="EMBL/GenBank/DDBJ databases">
        <title>Perkinsus olseni comparative genomics.</title>
        <authorList>
            <person name="Bogema D.R."/>
        </authorList>
    </citation>
    <scope>NUCLEOTIDE SEQUENCE [LARGE SCALE GENOMIC DNA]</scope>
    <source>
        <strain evidence="2 3">ATCC PRA-207</strain>
    </source>
</reference>
<proteinExistence type="predicted"/>
<accession>A0A7J6UP05</accession>
<gene>
    <name evidence="2" type="ORF">FOZ63_011507</name>
</gene>
<keyword evidence="1" id="KW-0812">Transmembrane</keyword>
<evidence type="ECO:0000313" key="3">
    <source>
        <dbReference type="Proteomes" id="UP000553632"/>
    </source>
</evidence>
<evidence type="ECO:0000256" key="1">
    <source>
        <dbReference type="SAM" id="Phobius"/>
    </source>
</evidence>
<protein>
    <submittedName>
        <fullName evidence="2">Uncharacterized protein</fullName>
    </submittedName>
</protein>
<feature type="non-terminal residue" evidence="2">
    <location>
        <position position="138"/>
    </location>
</feature>
<keyword evidence="1" id="KW-1133">Transmembrane helix</keyword>
<dbReference type="EMBL" id="JABANO010000745">
    <property type="protein sequence ID" value="KAF4758983.1"/>
    <property type="molecule type" value="Genomic_DNA"/>
</dbReference>
<evidence type="ECO:0000313" key="2">
    <source>
        <dbReference type="EMBL" id="KAF4758983.1"/>
    </source>
</evidence>
<sequence>LQITPLDGKKAFTADKCLFTISTPLQGSQQQTNSKDKKQQQQPMKLYFVEGPHCGTKAGGGRGVLIDVLQKGYNNNNKRDKQEIEQGKIIGPVVVLRQATIIEVVVVLATGYVVNLGMTLYYNAGGKTMMMMSMIERE</sequence>
<feature type="non-terminal residue" evidence="2">
    <location>
        <position position="1"/>
    </location>
</feature>
<dbReference type="AlphaFoldDB" id="A0A7J6UP05"/>
<organism evidence="2 3">
    <name type="scientific">Perkinsus olseni</name>
    <name type="common">Perkinsus atlanticus</name>
    <dbReference type="NCBI Taxonomy" id="32597"/>
    <lineage>
        <taxon>Eukaryota</taxon>
        <taxon>Sar</taxon>
        <taxon>Alveolata</taxon>
        <taxon>Perkinsozoa</taxon>
        <taxon>Perkinsea</taxon>
        <taxon>Perkinsida</taxon>
        <taxon>Perkinsidae</taxon>
        <taxon>Perkinsus</taxon>
    </lineage>
</organism>
<name>A0A7J6UP05_PEROL</name>
<dbReference type="Proteomes" id="UP000553632">
    <property type="component" value="Unassembled WGS sequence"/>
</dbReference>
<keyword evidence="1" id="KW-0472">Membrane</keyword>
<comment type="caution">
    <text evidence="2">The sequence shown here is derived from an EMBL/GenBank/DDBJ whole genome shotgun (WGS) entry which is preliminary data.</text>
</comment>
<feature type="transmembrane region" description="Helical" evidence="1">
    <location>
        <begin position="101"/>
        <end position="124"/>
    </location>
</feature>
<keyword evidence="3" id="KW-1185">Reference proteome</keyword>